<proteinExistence type="predicted"/>
<evidence type="ECO:0000256" key="1">
    <source>
        <dbReference type="ARBA" id="ARBA00022723"/>
    </source>
</evidence>
<dbReference type="Proteomes" id="UP000646484">
    <property type="component" value="Unassembled WGS sequence"/>
</dbReference>
<keyword evidence="1" id="KW-0479">Metal-binding</keyword>
<name>A0ABR7CX49_9BACT</name>
<dbReference type="EMBL" id="JACOOH010000001">
    <property type="protein sequence ID" value="MBC5619725.1"/>
    <property type="molecule type" value="Genomic_DNA"/>
</dbReference>
<gene>
    <name evidence="2" type="ORF">H8S64_01285</name>
</gene>
<dbReference type="PIRSF" id="PIRSF005902">
    <property type="entry name" value="DNase_TatD"/>
    <property type="match status" value="1"/>
</dbReference>
<dbReference type="InterPro" id="IPR032466">
    <property type="entry name" value="Metal_Hydrolase"/>
</dbReference>
<dbReference type="InterPro" id="IPR001130">
    <property type="entry name" value="TatD-like"/>
</dbReference>
<sequence>MYIDTHSHIYAEEFDNDRDETVRRAFEADVRYIILPDIDRTTRQSMLALAGQYPDNLFPLLGVHPTSVNASYKEEMKAFEKLLGQTTIYGIGECGIDLYWDKTYYKEQIVVFERQLHIAREMDLPVVIHSRESLPEIFAVLKKQHYNMKGILHCFPGNEEDARRAIDLGFRLGIGGVVTFKKSSMAEVVGKIETEHLVLETDAPYLAPVPFRGKRNESSYIPCIAAKIAEIRGVDTKKIQEITTNNAMNLFNLHSKSVDNKF</sequence>
<dbReference type="PANTHER" id="PTHR46124">
    <property type="entry name" value="D-AMINOACYL-TRNA DEACYLASE"/>
    <property type="match status" value="1"/>
</dbReference>
<evidence type="ECO:0000313" key="3">
    <source>
        <dbReference type="Proteomes" id="UP000646484"/>
    </source>
</evidence>
<keyword evidence="2" id="KW-0378">Hydrolase</keyword>
<dbReference type="Gene3D" id="3.20.20.140">
    <property type="entry name" value="Metal-dependent hydrolases"/>
    <property type="match status" value="1"/>
</dbReference>
<dbReference type="NCBIfam" id="TIGR00010">
    <property type="entry name" value="YchF/TatD family DNA exonuclease"/>
    <property type="match status" value="1"/>
</dbReference>
<protein>
    <submittedName>
        <fullName evidence="2">TatD family hydrolase</fullName>
    </submittedName>
</protein>
<comment type="caution">
    <text evidence="2">The sequence shown here is derived from an EMBL/GenBank/DDBJ whole genome shotgun (WGS) entry which is preliminary data.</text>
</comment>
<keyword evidence="3" id="KW-1185">Reference proteome</keyword>
<evidence type="ECO:0000313" key="2">
    <source>
        <dbReference type="EMBL" id="MBC5619725.1"/>
    </source>
</evidence>
<accession>A0ABR7CX49</accession>
<organism evidence="2 3">
    <name type="scientific">Butyricimonas hominis</name>
    <dbReference type="NCBI Taxonomy" id="2763032"/>
    <lineage>
        <taxon>Bacteria</taxon>
        <taxon>Pseudomonadati</taxon>
        <taxon>Bacteroidota</taxon>
        <taxon>Bacteroidia</taxon>
        <taxon>Bacteroidales</taxon>
        <taxon>Odoribacteraceae</taxon>
        <taxon>Butyricimonas</taxon>
    </lineage>
</organism>
<dbReference type="GO" id="GO:0016787">
    <property type="term" value="F:hydrolase activity"/>
    <property type="evidence" value="ECO:0007669"/>
    <property type="project" value="UniProtKB-KW"/>
</dbReference>
<dbReference type="SUPFAM" id="SSF51556">
    <property type="entry name" value="Metallo-dependent hydrolases"/>
    <property type="match status" value="1"/>
</dbReference>
<dbReference type="InterPro" id="IPR015991">
    <property type="entry name" value="TatD/YcfH-like"/>
</dbReference>
<reference evidence="2 3" key="1">
    <citation type="submission" date="2020-08" db="EMBL/GenBank/DDBJ databases">
        <title>Genome public.</title>
        <authorList>
            <person name="Liu C."/>
            <person name="Sun Q."/>
        </authorList>
    </citation>
    <scope>NUCLEOTIDE SEQUENCE [LARGE SCALE GENOMIC DNA]</scope>
    <source>
        <strain evidence="2 3">NSJ-56</strain>
    </source>
</reference>
<dbReference type="PANTHER" id="PTHR46124:SF4">
    <property type="entry name" value="HYDROLASE TATD"/>
    <property type="match status" value="1"/>
</dbReference>
<dbReference type="CDD" id="cd01310">
    <property type="entry name" value="TatD_DNAse"/>
    <property type="match status" value="1"/>
</dbReference>
<dbReference type="Pfam" id="PF01026">
    <property type="entry name" value="TatD_DNase"/>
    <property type="match status" value="1"/>
</dbReference>